<dbReference type="InterPro" id="IPR001647">
    <property type="entry name" value="HTH_TetR"/>
</dbReference>
<comment type="caution">
    <text evidence="6">The sequence shown here is derived from an EMBL/GenBank/DDBJ whole genome shotgun (WGS) entry which is preliminary data.</text>
</comment>
<keyword evidence="1" id="KW-0805">Transcription regulation</keyword>
<dbReference type="Pfam" id="PF00440">
    <property type="entry name" value="TetR_N"/>
    <property type="match status" value="1"/>
</dbReference>
<sequence>MDPRKQRTLEALIAAGQAIFSERSADDVTVEEIADRAGVAIGSIYNHFGSKAGLQAAVVEHALDTDRHYMDRAYVVGRSPVEQIYAAAEQYLDFYLDHPEYFRMLAFPNGPGQYQAGQELSQRLVRAVDEQNRRLVDALRQGIEAGALRPVDPDEVATILWSAWNGIISLAWRPDTLRRTEPELRALLTTATDIVATGLLPR</sequence>
<dbReference type="Pfam" id="PF13305">
    <property type="entry name" value="TetR_C_33"/>
    <property type="match status" value="1"/>
</dbReference>
<evidence type="ECO:0000256" key="1">
    <source>
        <dbReference type="ARBA" id="ARBA00023015"/>
    </source>
</evidence>
<reference evidence="6 7" key="1">
    <citation type="submission" date="2019-03" db="EMBL/GenBank/DDBJ databases">
        <title>Genomic Encyclopedia of Type Strains, Phase III (KMG-III): the genomes of soil and plant-associated and newly described type strains.</title>
        <authorList>
            <person name="Whitman W."/>
        </authorList>
    </citation>
    <scope>NUCLEOTIDE SEQUENCE [LARGE SCALE GENOMIC DNA]</scope>
    <source>
        <strain evidence="6 7">VKM Ac-2527</strain>
    </source>
</reference>
<dbReference type="SUPFAM" id="SSF48498">
    <property type="entry name" value="Tetracyclin repressor-like, C-terminal domain"/>
    <property type="match status" value="1"/>
</dbReference>
<dbReference type="InterPro" id="IPR050109">
    <property type="entry name" value="HTH-type_TetR-like_transc_reg"/>
</dbReference>
<keyword evidence="7" id="KW-1185">Reference proteome</keyword>
<evidence type="ECO:0000259" key="5">
    <source>
        <dbReference type="PROSITE" id="PS50977"/>
    </source>
</evidence>
<dbReference type="AlphaFoldDB" id="A0A4V3C9N9"/>
<evidence type="ECO:0000256" key="2">
    <source>
        <dbReference type="ARBA" id="ARBA00023125"/>
    </source>
</evidence>
<keyword evidence="2 4" id="KW-0238">DNA-binding</keyword>
<feature type="domain" description="HTH tetR-type" evidence="5">
    <location>
        <begin position="6"/>
        <end position="66"/>
    </location>
</feature>
<dbReference type="Proteomes" id="UP000295388">
    <property type="component" value="Unassembled WGS sequence"/>
</dbReference>
<evidence type="ECO:0000256" key="3">
    <source>
        <dbReference type="ARBA" id="ARBA00023163"/>
    </source>
</evidence>
<gene>
    <name evidence="6" type="ORF">EV643_11159</name>
</gene>
<dbReference type="GO" id="GO:0003700">
    <property type="term" value="F:DNA-binding transcription factor activity"/>
    <property type="evidence" value="ECO:0007669"/>
    <property type="project" value="TreeGrafter"/>
</dbReference>
<feature type="DNA-binding region" description="H-T-H motif" evidence="4">
    <location>
        <begin position="29"/>
        <end position="48"/>
    </location>
</feature>
<evidence type="ECO:0000313" key="7">
    <source>
        <dbReference type="Proteomes" id="UP000295388"/>
    </source>
</evidence>
<evidence type="ECO:0000256" key="4">
    <source>
        <dbReference type="PROSITE-ProRule" id="PRU00335"/>
    </source>
</evidence>
<dbReference type="RefSeq" id="WP_133802095.1">
    <property type="nucleotide sequence ID" value="NZ_SNWQ01000011.1"/>
</dbReference>
<proteinExistence type="predicted"/>
<dbReference type="InterPro" id="IPR025996">
    <property type="entry name" value="MT1864/Rv1816-like_C"/>
</dbReference>
<keyword evidence="3" id="KW-0804">Transcription</keyword>
<dbReference type="PANTHER" id="PTHR30055">
    <property type="entry name" value="HTH-TYPE TRANSCRIPTIONAL REGULATOR RUTR"/>
    <property type="match status" value="1"/>
</dbReference>
<dbReference type="InterPro" id="IPR009057">
    <property type="entry name" value="Homeodomain-like_sf"/>
</dbReference>
<dbReference type="Gene3D" id="1.10.357.10">
    <property type="entry name" value="Tetracycline Repressor, domain 2"/>
    <property type="match status" value="1"/>
</dbReference>
<organism evidence="6 7">
    <name type="scientific">Kribbella caucasensis</name>
    <dbReference type="NCBI Taxonomy" id="2512215"/>
    <lineage>
        <taxon>Bacteria</taxon>
        <taxon>Bacillati</taxon>
        <taxon>Actinomycetota</taxon>
        <taxon>Actinomycetes</taxon>
        <taxon>Propionibacteriales</taxon>
        <taxon>Kribbellaceae</taxon>
        <taxon>Kribbella</taxon>
    </lineage>
</organism>
<dbReference type="SUPFAM" id="SSF46689">
    <property type="entry name" value="Homeodomain-like"/>
    <property type="match status" value="1"/>
</dbReference>
<dbReference type="Gene3D" id="1.10.10.60">
    <property type="entry name" value="Homeodomain-like"/>
    <property type="match status" value="1"/>
</dbReference>
<dbReference type="OrthoDB" id="9802498at2"/>
<protein>
    <submittedName>
        <fullName evidence="6">TetR family transcriptional regulator</fullName>
    </submittedName>
</protein>
<dbReference type="PROSITE" id="PS50977">
    <property type="entry name" value="HTH_TETR_2"/>
    <property type="match status" value="1"/>
</dbReference>
<dbReference type="PANTHER" id="PTHR30055:SF234">
    <property type="entry name" value="HTH-TYPE TRANSCRIPTIONAL REGULATOR BETI"/>
    <property type="match status" value="1"/>
</dbReference>
<dbReference type="PRINTS" id="PR00455">
    <property type="entry name" value="HTHTETR"/>
</dbReference>
<dbReference type="GO" id="GO:0000976">
    <property type="term" value="F:transcription cis-regulatory region binding"/>
    <property type="evidence" value="ECO:0007669"/>
    <property type="project" value="TreeGrafter"/>
</dbReference>
<dbReference type="InterPro" id="IPR036271">
    <property type="entry name" value="Tet_transcr_reg_TetR-rel_C_sf"/>
</dbReference>
<accession>A0A4V3C9N9</accession>
<name>A0A4V3C9N9_9ACTN</name>
<dbReference type="EMBL" id="SNWQ01000011">
    <property type="protein sequence ID" value="TDO46207.1"/>
    <property type="molecule type" value="Genomic_DNA"/>
</dbReference>
<evidence type="ECO:0000313" key="6">
    <source>
        <dbReference type="EMBL" id="TDO46207.1"/>
    </source>
</evidence>